<name>A0A1H8MY17_9BACI</name>
<dbReference type="Pfam" id="PF03721">
    <property type="entry name" value="UDPG_MGDP_dh_N"/>
    <property type="match status" value="1"/>
</dbReference>
<accession>A0A1H8MY17</accession>
<keyword evidence="3" id="KW-0520">NAD</keyword>
<dbReference type="SUPFAM" id="SSF48179">
    <property type="entry name" value="6-phosphogluconate dehydrogenase C-terminal domain-like"/>
    <property type="match status" value="1"/>
</dbReference>
<keyword evidence="2" id="KW-0560">Oxidoreductase</keyword>
<dbReference type="PANTHER" id="PTHR43491">
    <property type="entry name" value="UDP-N-ACETYL-D-MANNOSAMINE DEHYDROGENASE"/>
    <property type="match status" value="1"/>
</dbReference>
<dbReference type="InterPro" id="IPR001732">
    <property type="entry name" value="UDP-Glc/GDP-Man_DH_N"/>
</dbReference>
<dbReference type="InterPro" id="IPR014027">
    <property type="entry name" value="UDP-Glc/GDP-Man_DH_C"/>
</dbReference>
<evidence type="ECO:0000256" key="2">
    <source>
        <dbReference type="ARBA" id="ARBA00023002"/>
    </source>
</evidence>
<dbReference type="SMART" id="SM00984">
    <property type="entry name" value="UDPG_MGDP_dh_C"/>
    <property type="match status" value="1"/>
</dbReference>
<dbReference type="Pfam" id="PF03720">
    <property type="entry name" value="UDPG_MGDP_dh_C"/>
    <property type="match status" value="1"/>
</dbReference>
<dbReference type="STRING" id="872970.SAMN04488134_10545"/>
<dbReference type="GO" id="GO:0016616">
    <property type="term" value="F:oxidoreductase activity, acting on the CH-OH group of donors, NAD or NADP as acceptor"/>
    <property type="evidence" value="ECO:0007669"/>
    <property type="project" value="InterPro"/>
</dbReference>
<dbReference type="Pfam" id="PF00984">
    <property type="entry name" value="UDPG_MGDP_dh"/>
    <property type="match status" value="1"/>
</dbReference>
<dbReference type="SUPFAM" id="SSF51735">
    <property type="entry name" value="NAD(P)-binding Rossmann-fold domains"/>
    <property type="match status" value="1"/>
</dbReference>
<evidence type="ECO:0000256" key="3">
    <source>
        <dbReference type="ARBA" id="ARBA00023027"/>
    </source>
</evidence>
<evidence type="ECO:0000256" key="1">
    <source>
        <dbReference type="ARBA" id="ARBA00006601"/>
    </source>
</evidence>
<dbReference type="GO" id="GO:0051287">
    <property type="term" value="F:NAD binding"/>
    <property type="evidence" value="ECO:0007669"/>
    <property type="project" value="InterPro"/>
</dbReference>
<dbReference type="InterPro" id="IPR017476">
    <property type="entry name" value="UDP-Glc/GDP-Man"/>
</dbReference>
<sequence>MNNEKIAILGLGYVGLPLAIAFADHYPVIGFDIDNQKVEQLRLTHQSVRLRLSTQVSSLVNATVYIVTVPTPIYIDNRPDLRPLISATELIAAVLKQGDLVIYESTVYPGTTEEICIPLLEQQSGLRVGQDFKVGYSPERINPADDTHTLTTIPKIVSGTDAIALQRVEQLYQSILLADVHPVSSIKVAEAAKVIENAQRDINIAFMNELSVAFHHMNIDTTEVLAAAATKWNFIPFSPGLVGGHCIGVDPYYFIYKAGQLGYPSPLLSAGRKINEGMGQFIVQQVIKRLITENNQLPIKRIGVLGITFKENCPDIRNSRVVDIIRGLEEYQIEVIVHDPIADLAEVEEQYDIKLSTQHALVNLDACIVAVCHKTFTEMFSPSDFKQALCTGRHTIFDLKAAFNKRQLVENGLFVWRL</sequence>
<dbReference type="InterPro" id="IPR028359">
    <property type="entry name" value="UDP_ManNAc/GlcNAc_DH"/>
</dbReference>
<dbReference type="InterPro" id="IPR036220">
    <property type="entry name" value="UDP-Glc/GDP-Man_DH_C_sf"/>
</dbReference>
<keyword evidence="7" id="KW-1185">Reference proteome</keyword>
<dbReference type="Proteomes" id="UP000199300">
    <property type="component" value="Unassembled WGS sequence"/>
</dbReference>
<evidence type="ECO:0000256" key="4">
    <source>
        <dbReference type="PIRNR" id="PIRNR000124"/>
    </source>
</evidence>
<protein>
    <submittedName>
        <fullName evidence="6">UDP-N-acetyl-D-galactosamine dehydrogenase</fullName>
    </submittedName>
</protein>
<dbReference type="InterPro" id="IPR008927">
    <property type="entry name" value="6-PGluconate_DH-like_C_sf"/>
</dbReference>
<dbReference type="GO" id="GO:0000271">
    <property type="term" value="P:polysaccharide biosynthetic process"/>
    <property type="evidence" value="ECO:0007669"/>
    <property type="project" value="InterPro"/>
</dbReference>
<reference evidence="6 7" key="1">
    <citation type="submission" date="2016-10" db="EMBL/GenBank/DDBJ databases">
        <authorList>
            <person name="de Groot N.N."/>
        </authorList>
    </citation>
    <scope>NUCLEOTIDE SEQUENCE [LARGE SCALE GENOMIC DNA]</scope>
    <source>
        <strain evidence="6 7">CGMCC 1.10434</strain>
    </source>
</reference>
<dbReference type="RefSeq" id="WP_091496824.1">
    <property type="nucleotide sequence ID" value="NZ_FODJ01000005.1"/>
</dbReference>
<dbReference type="PIRSF" id="PIRSF500136">
    <property type="entry name" value="UDP_ManNAc_DH"/>
    <property type="match status" value="1"/>
</dbReference>
<dbReference type="NCBIfam" id="TIGR03026">
    <property type="entry name" value="NDP-sugDHase"/>
    <property type="match status" value="1"/>
</dbReference>
<dbReference type="Gene3D" id="3.40.50.720">
    <property type="entry name" value="NAD(P)-binding Rossmann-like Domain"/>
    <property type="match status" value="2"/>
</dbReference>
<dbReference type="PANTHER" id="PTHR43491:SF2">
    <property type="entry name" value="UDP-N-ACETYL-D-MANNOSAMINE DEHYDROGENASE"/>
    <property type="match status" value="1"/>
</dbReference>
<dbReference type="PIRSF" id="PIRSF000124">
    <property type="entry name" value="UDPglc_GDPman_dh"/>
    <property type="match status" value="1"/>
</dbReference>
<feature type="domain" description="UDP-glucose/GDP-mannose dehydrogenase C-terminal" evidence="5">
    <location>
        <begin position="303"/>
        <end position="405"/>
    </location>
</feature>
<dbReference type="InterPro" id="IPR014026">
    <property type="entry name" value="UDP-Glc/GDP-Man_DH_dimer"/>
</dbReference>
<gene>
    <name evidence="6" type="ORF">SAMN04488134_10545</name>
</gene>
<dbReference type="AlphaFoldDB" id="A0A1H8MY17"/>
<comment type="similarity">
    <text evidence="1 4">Belongs to the UDP-glucose/GDP-mannose dehydrogenase family.</text>
</comment>
<dbReference type="EMBL" id="FODJ01000005">
    <property type="protein sequence ID" value="SEO22204.1"/>
    <property type="molecule type" value="Genomic_DNA"/>
</dbReference>
<evidence type="ECO:0000259" key="5">
    <source>
        <dbReference type="SMART" id="SM00984"/>
    </source>
</evidence>
<dbReference type="SUPFAM" id="SSF52413">
    <property type="entry name" value="UDP-glucose/GDP-mannose dehydrogenase C-terminal domain"/>
    <property type="match status" value="1"/>
</dbReference>
<evidence type="ECO:0000313" key="7">
    <source>
        <dbReference type="Proteomes" id="UP000199300"/>
    </source>
</evidence>
<dbReference type="OrthoDB" id="9803238at2"/>
<dbReference type="GO" id="GO:0016628">
    <property type="term" value="F:oxidoreductase activity, acting on the CH-CH group of donors, NAD or NADP as acceptor"/>
    <property type="evidence" value="ECO:0007669"/>
    <property type="project" value="InterPro"/>
</dbReference>
<dbReference type="InterPro" id="IPR036291">
    <property type="entry name" value="NAD(P)-bd_dom_sf"/>
</dbReference>
<proteinExistence type="inferred from homology"/>
<evidence type="ECO:0000313" key="6">
    <source>
        <dbReference type="EMBL" id="SEO22204.1"/>
    </source>
</evidence>
<organism evidence="6 7">
    <name type="scientific">Amphibacillus marinus</name>
    <dbReference type="NCBI Taxonomy" id="872970"/>
    <lineage>
        <taxon>Bacteria</taxon>
        <taxon>Bacillati</taxon>
        <taxon>Bacillota</taxon>
        <taxon>Bacilli</taxon>
        <taxon>Bacillales</taxon>
        <taxon>Bacillaceae</taxon>
        <taxon>Amphibacillus</taxon>
    </lineage>
</organism>